<reference evidence="1" key="1">
    <citation type="submission" date="2014-09" db="EMBL/GenBank/DDBJ databases">
        <authorList>
            <person name="Magalhaes I.L.F."/>
            <person name="Oliveira U."/>
            <person name="Santos F.R."/>
            <person name="Vidigal T.H.D.A."/>
            <person name="Brescovit A.D."/>
            <person name="Santos A.J."/>
        </authorList>
    </citation>
    <scope>NUCLEOTIDE SEQUENCE</scope>
    <source>
        <tissue evidence="1">Shoot tissue taken approximately 20 cm above the soil surface</tissue>
    </source>
</reference>
<sequence length="20" mass="2381">MQKFLRVSLGSKTKWECLEP</sequence>
<reference evidence="1" key="2">
    <citation type="journal article" date="2015" name="Data Brief">
        <title>Shoot transcriptome of the giant reed, Arundo donax.</title>
        <authorList>
            <person name="Barrero R.A."/>
            <person name="Guerrero F.D."/>
            <person name="Moolhuijzen P."/>
            <person name="Goolsby J.A."/>
            <person name="Tidwell J."/>
            <person name="Bellgard S.E."/>
            <person name="Bellgard M.I."/>
        </authorList>
    </citation>
    <scope>NUCLEOTIDE SEQUENCE</scope>
    <source>
        <tissue evidence="1">Shoot tissue taken approximately 20 cm above the soil surface</tissue>
    </source>
</reference>
<evidence type="ECO:0000313" key="1">
    <source>
        <dbReference type="EMBL" id="JAD70379.1"/>
    </source>
</evidence>
<name>A0A0A9C244_ARUDO</name>
<proteinExistence type="predicted"/>
<protein>
    <submittedName>
        <fullName evidence="1">Uncharacterized protein</fullName>
    </submittedName>
</protein>
<organism evidence="1">
    <name type="scientific">Arundo donax</name>
    <name type="common">Giant reed</name>
    <name type="synonym">Donax arundinaceus</name>
    <dbReference type="NCBI Taxonomy" id="35708"/>
    <lineage>
        <taxon>Eukaryota</taxon>
        <taxon>Viridiplantae</taxon>
        <taxon>Streptophyta</taxon>
        <taxon>Embryophyta</taxon>
        <taxon>Tracheophyta</taxon>
        <taxon>Spermatophyta</taxon>
        <taxon>Magnoliopsida</taxon>
        <taxon>Liliopsida</taxon>
        <taxon>Poales</taxon>
        <taxon>Poaceae</taxon>
        <taxon>PACMAD clade</taxon>
        <taxon>Arundinoideae</taxon>
        <taxon>Arundineae</taxon>
        <taxon>Arundo</taxon>
    </lineage>
</organism>
<dbReference type="AlphaFoldDB" id="A0A0A9C244"/>
<dbReference type="EMBL" id="GBRH01227516">
    <property type="protein sequence ID" value="JAD70379.1"/>
    <property type="molecule type" value="Transcribed_RNA"/>
</dbReference>
<accession>A0A0A9C244</accession>